<organism evidence="2 3">
    <name type="scientific">Corynebacterium alimapuense</name>
    <dbReference type="NCBI Taxonomy" id="1576874"/>
    <lineage>
        <taxon>Bacteria</taxon>
        <taxon>Bacillati</taxon>
        <taxon>Actinomycetota</taxon>
        <taxon>Actinomycetes</taxon>
        <taxon>Mycobacteriales</taxon>
        <taxon>Corynebacteriaceae</taxon>
        <taxon>Corynebacterium</taxon>
    </lineage>
</organism>
<evidence type="ECO:0000313" key="3">
    <source>
        <dbReference type="Proteomes" id="UP000266975"/>
    </source>
</evidence>
<dbReference type="Pfam" id="PF07510">
    <property type="entry name" value="GmrSD_C"/>
    <property type="match status" value="1"/>
</dbReference>
<reference evidence="2 3" key="1">
    <citation type="submission" date="2018-02" db="EMBL/GenBank/DDBJ databases">
        <title>Corynebacterium alimpuense sp. nov., a marine obligate actinomycete isolated from sediments of Valparaiso bay, Chile.</title>
        <authorList>
            <person name="Claverias F."/>
            <person name="Gonzales-Siles L."/>
            <person name="Salva-Serra F."/>
            <person name="Inganaes E."/>
            <person name="Molin K."/>
            <person name="Cumsille A."/>
            <person name="Undabarrena A."/>
            <person name="Couve E."/>
            <person name="Moore E.R.B."/>
            <person name="Gomila M."/>
            <person name="Camara B."/>
        </authorList>
    </citation>
    <scope>NUCLEOTIDE SEQUENCE [LARGE SCALE GENOMIC DNA]</scope>
    <source>
        <strain evidence="2 3">CCUG 69366</strain>
    </source>
</reference>
<evidence type="ECO:0000313" key="2">
    <source>
        <dbReference type="EMBL" id="RNE48428.1"/>
    </source>
</evidence>
<accession>A0A3M8K7H0</accession>
<dbReference type="AlphaFoldDB" id="A0A3M8K7H0"/>
<keyword evidence="3" id="KW-1185">Reference proteome</keyword>
<dbReference type="OrthoDB" id="5196645at2"/>
<protein>
    <submittedName>
        <fullName evidence="2">HNH endonuclease</fullName>
    </submittedName>
</protein>
<keyword evidence="2" id="KW-0378">Hydrolase</keyword>
<dbReference type="RefSeq" id="WP_123048361.1">
    <property type="nucleotide sequence ID" value="NZ_PTJO01000005.1"/>
</dbReference>
<name>A0A3M8K7H0_9CORY</name>
<evidence type="ECO:0000259" key="1">
    <source>
        <dbReference type="Pfam" id="PF07510"/>
    </source>
</evidence>
<gene>
    <name evidence="2" type="ORF">C5L39_07920</name>
</gene>
<sequence length="213" mass="23268">MRPLFWYLILLTVATLALLLPHLLPRSGPGLPALDAALIQVPVSPQRARVLGYERSEFGPGWAHSGACSIREEMIVTHLQHAQLEDCRAVGGMLHDPYTGHQVILPAPVEIDHIFPLAAAWDLGAHTWSDSQRVAFANDPANLVVTAQAANREKSDLLPAEWLPPDRSARCWYSHRLAVVAGSYGLALPDEDISAMRGSCRGLLEWTSLDTTG</sequence>
<feature type="domain" description="GmrSD restriction endonucleases C-terminal" evidence="1">
    <location>
        <begin position="97"/>
        <end position="168"/>
    </location>
</feature>
<dbReference type="GO" id="GO:0004519">
    <property type="term" value="F:endonuclease activity"/>
    <property type="evidence" value="ECO:0007669"/>
    <property type="project" value="UniProtKB-KW"/>
</dbReference>
<dbReference type="Proteomes" id="UP000266975">
    <property type="component" value="Unassembled WGS sequence"/>
</dbReference>
<proteinExistence type="predicted"/>
<dbReference type="EMBL" id="PTJO01000005">
    <property type="protein sequence ID" value="RNE48428.1"/>
    <property type="molecule type" value="Genomic_DNA"/>
</dbReference>
<keyword evidence="2" id="KW-0540">Nuclease</keyword>
<comment type="caution">
    <text evidence="2">The sequence shown here is derived from an EMBL/GenBank/DDBJ whole genome shotgun (WGS) entry which is preliminary data.</text>
</comment>
<dbReference type="InterPro" id="IPR011089">
    <property type="entry name" value="GmrSD_C"/>
</dbReference>
<keyword evidence="2" id="KW-0255">Endonuclease</keyword>